<dbReference type="Proteomes" id="UP000027586">
    <property type="component" value="Unassembled WGS sequence"/>
</dbReference>
<accession>A0A068RPI3</accession>
<dbReference type="EMBL" id="CBTN010000010">
    <property type="protein sequence ID" value="CDH51625.1"/>
    <property type="molecule type" value="Genomic_DNA"/>
</dbReference>
<sequence length="100" mass="11131">MHTDSNGRCHISYQVHHNASYLRLGGAAMKMTKKQMDQQQDGKGCVSAASKCSFNRHGYDGWMQSNAVTRKERQQGDESCHLDTPESDDGLDGIESRLIS</sequence>
<feature type="compositionally biased region" description="Basic and acidic residues" evidence="1">
    <location>
        <begin position="69"/>
        <end position="84"/>
    </location>
</feature>
<organism evidence="2 3">
    <name type="scientific">Lichtheimia corymbifera JMRC:FSU:9682</name>
    <dbReference type="NCBI Taxonomy" id="1263082"/>
    <lineage>
        <taxon>Eukaryota</taxon>
        <taxon>Fungi</taxon>
        <taxon>Fungi incertae sedis</taxon>
        <taxon>Mucoromycota</taxon>
        <taxon>Mucoromycotina</taxon>
        <taxon>Mucoromycetes</taxon>
        <taxon>Mucorales</taxon>
        <taxon>Lichtheimiaceae</taxon>
        <taxon>Lichtheimia</taxon>
    </lineage>
</organism>
<dbReference type="AlphaFoldDB" id="A0A068RPI3"/>
<evidence type="ECO:0000256" key="1">
    <source>
        <dbReference type="SAM" id="MobiDB-lite"/>
    </source>
</evidence>
<reference evidence="2" key="1">
    <citation type="submission" date="2013-08" db="EMBL/GenBank/DDBJ databases">
        <title>Gene expansion shapes genome architecture in the human pathogen Lichtheimia corymbifera: an evolutionary genomics analysis in the ancient terrestrial Mucorales (Mucoromycotina).</title>
        <authorList>
            <person name="Schwartze V.U."/>
            <person name="Winter S."/>
            <person name="Shelest E."/>
            <person name="Marcet-Houben M."/>
            <person name="Horn F."/>
            <person name="Wehner S."/>
            <person name="Hoffmann K."/>
            <person name="Riege K."/>
            <person name="Sammeth M."/>
            <person name="Nowrousian M."/>
            <person name="Valiante V."/>
            <person name="Linde J."/>
            <person name="Jacobsen I.D."/>
            <person name="Marz M."/>
            <person name="Brakhage A.A."/>
            <person name="Gabaldon T."/>
            <person name="Bocker S."/>
            <person name="Voigt K."/>
        </authorList>
    </citation>
    <scope>NUCLEOTIDE SEQUENCE [LARGE SCALE GENOMIC DNA]</scope>
    <source>
        <strain evidence="2">FSU 9682</strain>
    </source>
</reference>
<protein>
    <submittedName>
        <fullName evidence="2">Uncharacterized protein</fullName>
    </submittedName>
</protein>
<feature type="region of interest" description="Disordered" evidence="1">
    <location>
        <begin position="65"/>
        <end position="100"/>
    </location>
</feature>
<name>A0A068RPI3_9FUNG</name>
<comment type="caution">
    <text evidence="2">The sequence shown here is derived from an EMBL/GenBank/DDBJ whole genome shotgun (WGS) entry which is preliminary data.</text>
</comment>
<dbReference type="VEuPathDB" id="FungiDB:LCOR_03205.1"/>
<evidence type="ECO:0000313" key="3">
    <source>
        <dbReference type="Proteomes" id="UP000027586"/>
    </source>
</evidence>
<gene>
    <name evidence="2" type="ORF">LCOR_03205.1</name>
</gene>
<proteinExistence type="predicted"/>
<keyword evidence="3" id="KW-1185">Reference proteome</keyword>
<evidence type="ECO:0000313" key="2">
    <source>
        <dbReference type="EMBL" id="CDH51625.1"/>
    </source>
</evidence>